<name>A0A699H0I0_TANCI</name>
<organism evidence="2">
    <name type="scientific">Tanacetum cinerariifolium</name>
    <name type="common">Dalmatian daisy</name>
    <name type="synonym">Chrysanthemum cinerariifolium</name>
    <dbReference type="NCBI Taxonomy" id="118510"/>
    <lineage>
        <taxon>Eukaryota</taxon>
        <taxon>Viridiplantae</taxon>
        <taxon>Streptophyta</taxon>
        <taxon>Embryophyta</taxon>
        <taxon>Tracheophyta</taxon>
        <taxon>Spermatophyta</taxon>
        <taxon>Magnoliopsida</taxon>
        <taxon>eudicotyledons</taxon>
        <taxon>Gunneridae</taxon>
        <taxon>Pentapetalae</taxon>
        <taxon>asterids</taxon>
        <taxon>campanulids</taxon>
        <taxon>Asterales</taxon>
        <taxon>Asteraceae</taxon>
        <taxon>Asteroideae</taxon>
        <taxon>Anthemideae</taxon>
        <taxon>Anthemidinae</taxon>
        <taxon>Tanacetum</taxon>
    </lineage>
</organism>
<dbReference type="EMBL" id="BKCJ010081326">
    <property type="protein sequence ID" value="GEW93933.1"/>
    <property type="molecule type" value="Genomic_DNA"/>
</dbReference>
<reference evidence="2" key="1">
    <citation type="journal article" date="2019" name="Sci. Rep.">
        <title>Draft genome of Tanacetum cinerariifolium, the natural source of mosquito coil.</title>
        <authorList>
            <person name="Yamashiro T."/>
            <person name="Shiraishi A."/>
            <person name="Satake H."/>
            <person name="Nakayama K."/>
        </authorList>
    </citation>
    <scope>NUCLEOTIDE SEQUENCE</scope>
</reference>
<comment type="caution">
    <text evidence="2">The sequence shown here is derived from an EMBL/GenBank/DDBJ whole genome shotgun (WGS) entry which is preliminary data.</text>
</comment>
<sequence>MREDFMLRKMITMRVSLSVAEVTEWKAPYGPMGNEVIVARDVESLLRQLQRIKMGADWLRVFVAYDRRNNGNVKPRKGNVRMESSGNGFMETREGNTNSMGSRRFADVMNSGINKDRVNKFEKSPNGVGVQPNGNEIFTMVKDKKWTWRTIQVEEKDINSVILGRSVVGEGDTLHRTSGRMSWINILGIPLSCWGKGVFKRISASHGSNLAMHNYRLEGNQNLIYGMVQIHTVNKGLINKELNVTDKWIDFKVNVVEEIRDITNIDIHDVVKSSHGDKKKNDTIKGNDIEVDDEEDGNYREFNTEGVSLVMKKKVMNTSRGMKEAADKVRFPDGFKKRVDINGGNSIIDVGVNSEEHLKCDSEEHLKCSAKLVNEYVDKKCGEASKNLGNNGNGPTVESHMDGNGLDNLKGNGSLVEAHLNGNRLDNLEGDSIKESNENNRMSLTNKYICRGNKRVSKTYVVEYNNKQQDDHIGVMTVEELEHDSLKNIREKHEISLFSSVGSRGNRLRKKRKACNEGFLEDNVDEVIFNQGKSGGEKSEGKKKIGRRSVTKVFVGSNTWINFLTCRRYNHLG</sequence>
<proteinExistence type="predicted"/>
<feature type="region of interest" description="Disordered" evidence="1">
    <location>
        <begin position="74"/>
        <end position="102"/>
    </location>
</feature>
<gene>
    <name evidence="2" type="ORF">Tci_265909</name>
</gene>
<evidence type="ECO:0000256" key="1">
    <source>
        <dbReference type="SAM" id="MobiDB-lite"/>
    </source>
</evidence>
<accession>A0A699H0I0</accession>
<dbReference type="AlphaFoldDB" id="A0A699H0I0"/>
<evidence type="ECO:0000313" key="2">
    <source>
        <dbReference type="EMBL" id="GEW93933.1"/>
    </source>
</evidence>
<protein>
    <submittedName>
        <fullName evidence="2">Transposon TX1</fullName>
    </submittedName>
</protein>